<name>A0A7G9YU35_9EURY</name>
<reference evidence="5" key="1">
    <citation type="submission" date="2020-06" db="EMBL/GenBank/DDBJ databases">
        <title>Unique genomic features of the anaerobic methanotrophic archaea.</title>
        <authorList>
            <person name="Chadwick G.L."/>
            <person name="Skennerton C.T."/>
            <person name="Laso-Perez R."/>
            <person name="Leu A.O."/>
            <person name="Speth D.R."/>
            <person name="Yu H."/>
            <person name="Morgan-Lang C."/>
            <person name="Hatzenpichler R."/>
            <person name="Goudeau D."/>
            <person name="Malmstrom R."/>
            <person name="Brazelton W.J."/>
            <person name="Woyke T."/>
            <person name="Hallam S.J."/>
            <person name="Tyson G.W."/>
            <person name="Wegener G."/>
            <person name="Boetius A."/>
            <person name="Orphan V."/>
        </authorList>
    </citation>
    <scope>NUCLEOTIDE SEQUENCE</scope>
</reference>
<evidence type="ECO:0000256" key="3">
    <source>
        <dbReference type="ARBA" id="ARBA00022840"/>
    </source>
</evidence>
<protein>
    <submittedName>
        <fullName evidence="5">Glucose import ATP-binding protein GlcV</fullName>
    </submittedName>
</protein>
<dbReference type="SMART" id="SM00382">
    <property type="entry name" value="AAA"/>
    <property type="match status" value="1"/>
</dbReference>
<dbReference type="GO" id="GO:0016887">
    <property type="term" value="F:ATP hydrolysis activity"/>
    <property type="evidence" value="ECO:0007669"/>
    <property type="project" value="InterPro"/>
</dbReference>
<dbReference type="AlphaFoldDB" id="A0A7G9YU35"/>
<dbReference type="Gene3D" id="3.40.50.300">
    <property type="entry name" value="P-loop containing nucleotide triphosphate hydrolases"/>
    <property type="match status" value="1"/>
</dbReference>
<sequence>MSNNSIAVEITEVSKRYGYLQALKSVSLEIGASDFLFFSGPNGAGKTTLLKIIATHISPSSGTVKIFGADAFKNGGETRRRIGLVTHESFLYDELTVRENLLFYAKQFGAGEEDFLATVEFLGLKRWYNVYVKQLSHGLRKRADIVRALIHNPDLILLDEPFSGLDTKTCDVLVDYFKSHEGKGKTLLISSHSLEWSKKICDKGILLDKGKIVGEMTF</sequence>
<evidence type="ECO:0000259" key="4">
    <source>
        <dbReference type="PROSITE" id="PS50893"/>
    </source>
</evidence>
<organism evidence="5">
    <name type="scientific">Candidatus Methanophagaceae archaeon ANME-1 ERB6</name>
    <dbReference type="NCBI Taxonomy" id="2759912"/>
    <lineage>
        <taxon>Archaea</taxon>
        <taxon>Methanobacteriati</taxon>
        <taxon>Methanobacteriota</taxon>
        <taxon>Stenosarchaea group</taxon>
        <taxon>Methanomicrobia</taxon>
        <taxon>Candidatus Methanophagales</taxon>
        <taxon>Candidatus Methanophagaceae</taxon>
    </lineage>
</organism>
<dbReference type="InterPro" id="IPR027417">
    <property type="entry name" value="P-loop_NTPase"/>
</dbReference>
<evidence type="ECO:0000313" key="5">
    <source>
        <dbReference type="EMBL" id="QNO51519.1"/>
    </source>
</evidence>
<dbReference type="EMBL" id="MT631471">
    <property type="protein sequence ID" value="QNO51519.1"/>
    <property type="molecule type" value="Genomic_DNA"/>
</dbReference>
<accession>A0A7G9YU35</accession>
<dbReference type="GO" id="GO:0005524">
    <property type="term" value="F:ATP binding"/>
    <property type="evidence" value="ECO:0007669"/>
    <property type="project" value="UniProtKB-KW"/>
</dbReference>
<dbReference type="CDD" id="cd03230">
    <property type="entry name" value="ABC_DR_subfamily_A"/>
    <property type="match status" value="1"/>
</dbReference>
<keyword evidence="3 5" id="KW-0067">ATP-binding</keyword>
<evidence type="ECO:0000256" key="2">
    <source>
        <dbReference type="ARBA" id="ARBA00022741"/>
    </source>
</evidence>
<dbReference type="PROSITE" id="PS50893">
    <property type="entry name" value="ABC_TRANSPORTER_2"/>
    <property type="match status" value="1"/>
</dbReference>
<dbReference type="PANTHER" id="PTHR42939">
    <property type="entry name" value="ABC TRANSPORTER ATP-BINDING PROTEIN ALBC-RELATED"/>
    <property type="match status" value="1"/>
</dbReference>
<dbReference type="PANTHER" id="PTHR42939:SF1">
    <property type="entry name" value="ABC TRANSPORTER ATP-BINDING PROTEIN ALBC-RELATED"/>
    <property type="match status" value="1"/>
</dbReference>
<dbReference type="InterPro" id="IPR003439">
    <property type="entry name" value="ABC_transporter-like_ATP-bd"/>
</dbReference>
<keyword evidence="1" id="KW-0813">Transport</keyword>
<feature type="domain" description="ABC transporter" evidence="4">
    <location>
        <begin position="8"/>
        <end position="216"/>
    </location>
</feature>
<gene>
    <name evidence="5" type="primary">glcV</name>
    <name evidence="5" type="ORF">CBNPKNJC_00034</name>
</gene>
<dbReference type="SUPFAM" id="SSF52540">
    <property type="entry name" value="P-loop containing nucleoside triphosphate hydrolases"/>
    <property type="match status" value="1"/>
</dbReference>
<keyword evidence="2" id="KW-0547">Nucleotide-binding</keyword>
<evidence type="ECO:0000256" key="1">
    <source>
        <dbReference type="ARBA" id="ARBA00022448"/>
    </source>
</evidence>
<dbReference type="InterPro" id="IPR051782">
    <property type="entry name" value="ABC_Transporter_VariousFunc"/>
</dbReference>
<dbReference type="Pfam" id="PF00005">
    <property type="entry name" value="ABC_tran"/>
    <property type="match status" value="1"/>
</dbReference>
<dbReference type="InterPro" id="IPR003593">
    <property type="entry name" value="AAA+_ATPase"/>
</dbReference>
<proteinExistence type="predicted"/>